<organism evidence="1 2">
    <name type="scientific">Trichoderma asperellum</name>
    <name type="common">Filamentous fungus</name>
    <dbReference type="NCBI Taxonomy" id="101201"/>
    <lineage>
        <taxon>Eukaryota</taxon>
        <taxon>Fungi</taxon>
        <taxon>Dikarya</taxon>
        <taxon>Ascomycota</taxon>
        <taxon>Pezizomycotina</taxon>
        <taxon>Sordariomycetes</taxon>
        <taxon>Hypocreomycetidae</taxon>
        <taxon>Hypocreales</taxon>
        <taxon>Hypocreaceae</taxon>
        <taxon>Trichoderma</taxon>
    </lineage>
</organism>
<dbReference type="EMBL" id="BLZH01000007">
    <property type="protein sequence ID" value="GFP56655.1"/>
    <property type="molecule type" value="Genomic_DNA"/>
</dbReference>
<sequence length="100" mass="10756">MELRLSTTSAKLLDSEVKAAALPPPSLLSQRQSARFVVRDAPSTPVLSPQTTFVTSLIGSVRPDDLVPALLLLQSWLGSATAHQHSTTRLWVADSLLPRA</sequence>
<evidence type="ECO:0000313" key="2">
    <source>
        <dbReference type="Proteomes" id="UP000517252"/>
    </source>
</evidence>
<reference evidence="1 2" key="1">
    <citation type="submission" date="2020-07" db="EMBL/GenBank/DDBJ databases">
        <title>Trichoderma asperellum IC-1 whole genome shotgun sequence.</title>
        <authorList>
            <person name="Kanamasa S."/>
            <person name="Takahashi H."/>
        </authorList>
    </citation>
    <scope>NUCLEOTIDE SEQUENCE [LARGE SCALE GENOMIC DNA]</scope>
    <source>
        <strain evidence="1 2">IC-1</strain>
    </source>
</reference>
<proteinExistence type="predicted"/>
<comment type="caution">
    <text evidence="1">The sequence shown here is derived from an EMBL/GenBank/DDBJ whole genome shotgun (WGS) entry which is preliminary data.</text>
</comment>
<evidence type="ECO:0000313" key="1">
    <source>
        <dbReference type="EMBL" id="GFP56655.1"/>
    </source>
</evidence>
<name>A0A6V8QWP1_TRIAP</name>
<accession>A0A6V8QWP1</accession>
<dbReference type="Proteomes" id="UP000517252">
    <property type="component" value="Unassembled WGS sequence"/>
</dbReference>
<protein>
    <submittedName>
        <fullName evidence="1">Uncharacterized protein</fullName>
    </submittedName>
</protein>
<dbReference type="AlphaFoldDB" id="A0A6V8QWP1"/>
<gene>
    <name evidence="1" type="ORF">TASIC1_0007014700</name>
</gene>